<dbReference type="Proteomes" id="UP000708208">
    <property type="component" value="Unassembled WGS sequence"/>
</dbReference>
<comment type="caution">
    <text evidence="1">The sequence shown here is derived from an EMBL/GenBank/DDBJ whole genome shotgun (WGS) entry which is preliminary data.</text>
</comment>
<evidence type="ECO:0000313" key="2">
    <source>
        <dbReference type="Proteomes" id="UP000708208"/>
    </source>
</evidence>
<keyword evidence="2" id="KW-1185">Reference proteome</keyword>
<dbReference type="AlphaFoldDB" id="A0A8J2PGH5"/>
<organism evidence="1 2">
    <name type="scientific">Allacma fusca</name>
    <dbReference type="NCBI Taxonomy" id="39272"/>
    <lineage>
        <taxon>Eukaryota</taxon>
        <taxon>Metazoa</taxon>
        <taxon>Ecdysozoa</taxon>
        <taxon>Arthropoda</taxon>
        <taxon>Hexapoda</taxon>
        <taxon>Collembola</taxon>
        <taxon>Symphypleona</taxon>
        <taxon>Sminthuridae</taxon>
        <taxon>Allacma</taxon>
    </lineage>
</organism>
<dbReference type="EMBL" id="CAJVCH010294103">
    <property type="protein sequence ID" value="CAG7785339.1"/>
    <property type="molecule type" value="Genomic_DNA"/>
</dbReference>
<sequence length="79" mass="9112">MEWGGKSDVEKPILHNKTKADSWTTEIVNNHTNLNGVLKKSPTSVKEQMATFKFKKRCRLEWKSSYCHSETSVYNFGFG</sequence>
<gene>
    <name evidence="1" type="ORF">AFUS01_LOCUS23969</name>
</gene>
<proteinExistence type="predicted"/>
<evidence type="ECO:0000313" key="1">
    <source>
        <dbReference type="EMBL" id="CAG7785339.1"/>
    </source>
</evidence>
<accession>A0A8J2PGH5</accession>
<reference evidence="1" key="1">
    <citation type="submission" date="2021-06" db="EMBL/GenBank/DDBJ databases">
        <authorList>
            <person name="Hodson N. C."/>
            <person name="Mongue J. A."/>
            <person name="Jaron S. K."/>
        </authorList>
    </citation>
    <scope>NUCLEOTIDE SEQUENCE</scope>
</reference>
<name>A0A8J2PGH5_9HEXA</name>
<protein>
    <submittedName>
        <fullName evidence="1">Uncharacterized protein</fullName>
    </submittedName>
</protein>